<evidence type="ECO:0000256" key="6">
    <source>
        <dbReference type="ARBA" id="ARBA00023125"/>
    </source>
</evidence>
<keyword evidence="6" id="KW-0238">DNA-binding</keyword>
<dbReference type="PRINTS" id="PR00508">
    <property type="entry name" value="S21N4MTFRASE"/>
</dbReference>
<keyword evidence="2 10" id="KW-0489">Methyltransferase</keyword>
<comment type="catalytic activity">
    <reaction evidence="7">
        <text>a 2'-deoxycytidine in DNA + S-adenosyl-L-methionine = an N(4)-methyl-2'-deoxycytidine in DNA + S-adenosyl-L-homocysteine + H(+)</text>
        <dbReference type="Rhea" id="RHEA:16857"/>
        <dbReference type="Rhea" id="RHEA-COMP:11369"/>
        <dbReference type="Rhea" id="RHEA-COMP:13674"/>
        <dbReference type="ChEBI" id="CHEBI:15378"/>
        <dbReference type="ChEBI" id="CHEBI:57856"/>
        <dbReference type="ChEBI" id="CHEBI:59789"/>
        <dbReference type="ChEBI" id="CHEBI:85452"/>
        <dbReference type="ChEBI" id="CHEBI:137933"/>
        <dbReference type="EC" id="2.1.1.113"/>
    </reaction>
</comment>
<dbReference type="Proteomes" id="UP001446205">
    <property type="component" value="Unassembled WGS sequence"/>
</dbReference>
<dbReference type="RefSeq" id="WP_341371218.1">
    <property type="nucleotide sequence ID" value="NZ_JBBPCO010000010.1"/>
</dbReference>
<evidence type="ECO:0000256" key="1">
    <source>
        <dbReference type="ARBA" id="ARBA00010203"/>
    </source>
</evidence>
<keyword evidence="11" id="KW-1185">Reference proteome</keyword>
<evidence type="ECO:0000313" key="11">
    <source>
        <dbReference type="Proteomes" id="UP001446205"/>
    </source>
</evidence>
<evidence type="ECO:0000259" key="9">
    <source>
        <dbReference type="Pfam" id="PF01555"/>
    </source>
</evidence>
<comment type="caution">
    <text evidence="10">The sequence shown here is derived from an EMBL/GenBank/DDBJ whole genome shotgun (WGS) entry which is preliminary data.</text>
</comment>
<evidence type="ECO:0000256" key="5">
    <source>
        <dbReference type="ARBA" id="ARBA00022747"/>
    </source>
</evidence>
<dbReference type="SUPFAM" id="SSF53335">
    <property type="entry name" value="S-adenosyl-L-methionine-dependent methyltransferases"/>
    <property type="match status" value="1"/>
</dbReference>
<evidence type="ECO:0000256" key="7">
    <source>
        <dbReference type="ARBA" id="ARBA00049120"/>
    </source>
</evidence>
<proteinExistence type="inferred from homology"/>
<organism evidence="10 11">
    <name type="scientific">Thermithiobacillus plumbiphilus</name>
    <dbReference type="NCBI Taxonomy" id="1729899"/>
    <lineage>
        <taxon>Bacteria</taxon>
        <taxon>Pseudomonadati</taxon>
        <taxon>Pseudomonadota</taxon>
        <taxon>Acidithiobacillia</taxon>
        <taxon>Acidithiobacillales</taxon>
        <taxon>Thermithiobacillaceae</taxon>
        <taxon>Thermithiobacillus</taxon>
    </lineage>
</organism>
<dbReference type="Pfam" id="PF01555">
    <property type="entry name" value="N6_N4_Mtase"/>
    <property type="match status" value="1"/>
</dbReference>
<dbReference type="EC" id="2.1.1.-" evidence="8"/>
<dbReference type="Gene3D" id="3.40.50.150">
    <property type="entry name" value="Vaccinia Virus protein VP39"/>
    <property type="match status" value="1"/>
</dbReference>
<keyword evidence="4" id="KW-0949">S-adenosyl-L-methionine</keyword>
<gene>
    <name evidence="10" type="ORF">WOB96_10350</name>
</gene>
<name>A0ABU9D9L7_9PROT</name>
<dbReference type="InterPro" id="IPR001091">
    <property type="entry name" value="RM_Methyltransferase"/>
</dbReference>
<reference evidence="10 11" key="1">
    <citation type="submission" date="2024-04" db="EMBL/GenBank/DDBJ databases">
        <authorList>
            <person name="Abashina T."/>
            <person name="Shaikin A."/>
        </authorList>
    </citation>
    <scope>NUCLEOTIDE SEQUENCE [LARGE SCALE GENOMIC DNA]</scope>
    <source>
        <strain evidence="10 11">AAFK</strain>
    </source>
</reference>
<dbReference type="InterPro" id="IPR017985">
    <property type="entry name" value="MeTrfase_CN4_CS"/>
</dbReference>
<evidence type="ECO:0000256" key="4">
    <source>
        <dbReference type="ARBA" id="ARBA00022691"/>
    </source>
</evidence>
<dbReference type="GO" id="GO:0008168">
    <property type="term" value="F:methyltransferase activity"/>
    <property type="evidence" value="ECO:0007669"/>
    <property type="project" value="UniProtKB-KW"/>
</dbReference>
<sequence>MKKQTTDFLSLLPKNNAAYERNSGIYFIGDSAQLLASKDFATLKGKVNLILTSPPYPLNNKKSYGNLNGDKYLEWFTALAPVFSDLLTEDGSIVIEIGNAWESGRPVQSLLHLESLLGFVRHRDAGLRLIQQFVCYNPSRLPSPAQWVTVNRIRTVDSFTHVWWLAKTDFPKADNSKVLRPYSKSMKNLLKRGSYNAGKRPSEHVISETSFFNDQGGSIAHNLFEIEALDPEREVRLPNAFSMANSASNDYFHRECKKRGVTPHPARMPLGLASFFIEFLTDKDDLVLDPFAGSNTTGYSAAIAGRHWVSIDAQDTYVEQSLIRFDSQDSYEKKC</sequence>
<comment type="similarity">
    <text evidence="1">Belongs to the N(4)/N(6)-methyltransferase family. N(4) subfamily.</text>
</comment>
<keyword evidence="5" id="KW-0680">Restriction system</keyword>
<accession>A0ABU9D9L7</accession>
<keyword evidence="3 10" id="KW-0808">Transferase</keyword>
<dbReference type="InterPro" id="IPR002941">
    <property type="entry name" value="DNA_methylase_N4/N6"/>
</dbReference>
<evidence type="ECO:0000256" key="3">
    <source>
        <dbReference type="ARBA" id="ARBA00022679"/>
    </source>
</evidence>
<dbReference type="GO" id="GO:0032259">
    <property type="term" value="P:methylation"/>
    <property type="evidence" value="ECO:0007669"/>
    <property type="project" value="UniProtKB-KW"/>
</dbReference>
<evidence type="ECO:0000256" key="8">
    <source>
        <dbReference type="RuleBase" id="RU362026"/>
    </source>
</evidence>
<feature type="domain" description="DNA methylase N-4/N-6" evidence="9">
    <location>
        <begin position="47"/>
        <end position="321"/>
    </location>
</feature>
<dbReference type="PROSITE" id="PS00093">
    <property type="entry name" value="N4_MTASE"/>
    <property type="match status" value="1"/>
</dbReference>
<evidence type="ECO:0000256" key="2">
    <source>
        <dbReference type="ARBA" id="ARBA00022603"/>
    </source>
</evidence>
<dbReference type="InterPro" id="IPR029063">
    <property type="entry name" value="SAM-dependent_MTases_sf"/>
</dbReference>
<protein>
    <recommendedName>
        <fullName evidence="8">Methyltransferase</fullName>
        <ecNumber evidence="8">2.1.1.-</ecNumber>
    </recommendedName>
</protein>
<dbReference type="EMBL" id="JBBPCO010000010">
    <property type="protein sequence ID" value="MEK8090161.1"/>
    <property type="molecule type" value="Genomic_DNA"/>
</dbReference>
<evidence type="ECO:0000313" key="10">
    <source>
        <dbReference type="EMBL" id="MEK8090161.1"/>
    </source>
</evidence>